<evidence type="ECO:0000313" key="2">
    <source>
        <dbReference type="EMBL" id="ALP40842.1"/>
    </source>
</evidence>
<dbReference type="RefSeq" id="WP_396021101.1">
    <property type="nucleotide sequence ID" value="NZ_CDDB01000039.1"/>
</dbReference>
<evidence type="ECO:0000256" key="1">
    <source>
        <dbReference type="PROSITE-ProRule" id="PRU00510"/>
    </source>
</evidence>
<gene>
    <name evidence="2" type="ORF">WL1483_1423</name>
</gene>
<accession>A0A0S2SGT1</accession>
<proteinExistence type="predicted"/>
<dbReference type="AlphaFoldDB" id="A0A0S2SGT1"/>
<evidence type="ECO:0000313" key="3">
    <source>
        <dbReference type="Proteomes" id="UP000058114"/>
    </source>
</evidence>
<dbReference type="PATRIC" id="fig|652.5.peg.1836"/>
<name>A0A0S2SGT1_9GAMM</name>
<protein>
    <submittedName>
        <fullName evidence="2">DksA-type zinc finger protein</fullName>
    </submittedName>
</protein>
<dbReference type="EMBL" id="CP013067">
    <property type="protein sequence ID" value="ALP40842.1"/>
    <property type="molecule type" value="Genomic_DNA"/>
</dbReference>
<dbReference type="KEGG" id="asr:WL1483_1423"/>
<dbReference type="Gene3D" id="1.20.120.910">
    <property type="entry name" value="DksA, coiled-coil domain"/>
    <property type="match status" value="1"/>
</dbReference>
<feature type="zinc finger region" description="dksA C4-type" evidence="1">
    <location>
        <begin position="88"/>
        <end position="112"/>
    </location>
</feature>
<sequence>MCELSEARLIEWRRRLESLWAEARAELVARMEATQVGEMGPELAQCDTEQLISIGQRLLPNQSAPLTARLLHVEAALCQMELGLYGLCADCEEPLSVAALDQDPALQRCPRCESRYRKGNHAHEL</sequence>
<reference evidence="3" key="1">
    <citation type="submission" date="2015-10" db="EMBL/GenBank/DDBJ databases">
        <title>Complete Genome Sequence of Aeromonas schubertii strain WL1483.</title>
        <authorList>
            <person name="Liu L."/>
        </authorList>
    </citation>
    <scope>NUCLEOTIDE SEQUENCE [LARGE SCALE GENOMIC DNA]</scope>
    <source>
        <strain evidence="3">WL1483</strain>
    </source>
</reference>
<organism evidence="2 3">
    <name type="scientific">Aeromonas schubertii</name>
    <dbReference type="NCBI Taxonomy" id="652"/>
    <lineage>
        <taxon>Bacteria</taxon>
        <taxon>Pseudomonadati</taxon>
        <taxon>Pseudomonadota</taxon>
        <taxon>Gammaproteobacteria</taxon>
        <taxon>Aeromonadales</taxon>
        <taxon>Aeromonadaceae</taxon>
        <taxon>Aeromonas</taxon>
    </lineage>
</organism>
<dbReference type="PROSITE" id="PS51128">
    <property type="entry name" value="ZF_DKSA_2"/>
    <property type="match status" value="1"/>
</dbReference>
<dbReference type="Proteomes" id="UP000058114">
    <property type="component" value="Chromosome"/>
</dbReference>
<reference evidence="2 3" key="2">
    <citation type="journal article" date="2016" name="Genome Announc.">
        <title>Complete Genome Sequence of the Highly Virulent Aeromonas schubertii Strain WL1483, Isolated from Diseased Snakehead Fish (Channa argus) in China.</title>
        <authorList>
            <person name="Liu L."/>
            <person name="Li N."/>
            <person name="Zhang D."/>
            <person name="Fu X."/>
            <person name="Shi C."/>
            <person name="Lin Q."/>
            <person name="Hao G."/>
        </authorList>
    </citation>
    <scope>NUCLEOTIDE SEQUENCE [LARGE SCALE GENOMIC DNA]</scope>
    <source>
        <strain evidence="2 3">WL1483</strain>
    </source>
</reference>